<dbReference type="AlphaFoldDB" id="M5U814"/>
<evidence type="ECO:0000313" key="3">
    <source>
        <dbReference type="Proteomes" id="UP000011885"/>
    </source>
</evidence>
<evidence type="ECO:0000256" key="1">
    <source>
        <dbReference type="SAM" id="MobiDB-lite"/>
    </source>
</evidence>
<accession>M5U814</accession>
<dbReference type="EMBL" id="ANOH01000449">
    <property type="protein sequence ID" value="EMI52093.1"/>
    <property type="molecule type" value="Genomic_DNA"/>
</dbReference>
<evidence type="ECO:0000313" key="2">
    <source>
        <dbReference type="EMBL" id="EMI52093.1"/>
    </source>
</evidence>
<proteinExistence type="predicted"/>
<feature type="region of interest" description="Disordered" evidence="1">
    <location>
        <begin position="1"/>
        <end position="21"/>
    </location>
</feature>
<protein>
    <submittedName>
        <fullName evidence="2">Uncharacterized protein</fullName>
    </submittedName>
</protein>
<reference evidence="2 3" key="1">
    <citation type="journal article" date="2013" name="Mar. Genomics">
        <title>Expression of sulfatases in Rhodopirellula baltica and the diversity of sulfatases in the genus Rhodopirellula.</title>
        <authorList>
            <person name="Wegner C.E."/>
            <person name="Richter-Heitmann T."/>
            <person name="Klindworth A."/>
            <person name="Klockow C."/>
            <person name="Richter M."/>
            <person name="Achstetter T."/>
            <person name="Glockner F.O."/>
            <person name="Harder J."/>
        </authorList>
    </citation>
    <scope>NUCLEOTIDE SEQUENCE [LARGE SCALE GENOMIC DNA]</scope>
    <source>
        <strain evidence="2 3">SM41</strain>
    </source>
</reference>
<dbReference type="PATRIC" id="fig|1263870.3.peg.6874"/>
<name>M5U814_9BACT</name>
<organism evidence="2 3">
    <name type="scientific">Rhodopirellula sallentina SM41</name>
    <dbReference type="NCBI Taxonomy" id="1263870"/>
    <lineage>
        <taxon>Bacteria</taxon>
        <taxon>Pseudomonadati</taxon>
        <taxon>Planctomycetota</taxon>
        <taxon>Planctomycetia</taxon>
        <taxon>Pirellulales</taxon>
        <taxon>Pirellulaceae</taxon>
        <taxon>Rhodopirellula</taxon>
    </lineage>
</organism>
<comment type="caution">
    <text evidence="2">The sequence shown here is derived from an EMBL/GenBank/DDBJ whole genome shotgun (WGS) entry which is preliminary data.</text>
</comment>
<gene>
    <name evidence="2" type="ORF">RSSM_06489</name>
</gene>
<keyword evidence="3" id="KW-1185">Reference proteome</keyword>
<sequence>MWCPENDPRENQRSQNEPRKFWAESEDSLKFPAGLVLPPVSRDC</sequence>
<dbReference type="Proteomes" id="UP000011885">
    <property type="component" value="Unassembled WGS sequence"/>
</dbReference>